<proteinExistence type="inferred from homology"/>
<dbReference type="STRING" id="266117.Rxyl_0601"/>
<dbReference type="Pfam" id="PF13365">
    <property type="entry name" value="Trypsin_2"/>
    <property type="match status" value="1"/>
</dbReference>
<dbReference type="SUPFAM" id="SSF50156">
    <property type="entry name" value="PDZ domain-like"/>
    <property type="match status" value="1"/>
</dbReference>
<evidence type="ECO:0000256" key="2">
    <source>
        <dbReference type="ARBA" id="ARBA00022670"/>
    </source>
</evidence>
<keyword evidence="2" id="KW-0645">Protease</keyword>
<keyword evidence="4" id="KW-0732">Signal</keyword>
<evidence type="ECO:0000313" key="7">
    <source>
        <dbReference type="Proteomes" id="UP000006637"/>
    </source>
</evidence>
<evidence type="ECO:0000313" key="6">
    <source>
        <dbReference type="EMBL" id="ABG03572.1"/>
    </source>
</evidence>
<name>Q1AYF6_RUBXD</name>
<dbReference type="PRINTS" id="PR00834">
    <property type="entry name" value="PROTEASES2C"/>
</dbReference>
<feature type="chain" id="PRO_5038389179" evidence="4">
    <location>
        <begin position="25"/>
        <end position="361"/>
    </location>
</feature>
<organism evidence="6 7">
    <name type="scientific">Rubrobacter xylanophilus (strain DSM 9941 / JCM 11954 / NBRC 16129 / PRD-1)</name>
    <dbReference type="NCBI Taxonomy" id="266117"/>
    <lineage>
        <taxon>Bacteria</taxon>
        <taxon>Bacillati</taxon>
        <taxon>Actinomycetota</taxon>
        <taxon>Rubrobacteria</taxon>
        <taxon>Rubrobacterales</taxon>
        <taxon>Rubrobacteraceae</taxon>
        <taxon>Rubrobacter</taxon>
    </lineage>
</organism>
<dbReference type="InterPro" id="IPR001940">
    <property type="entry name" value="Peptidase_S1C"/>
</dbReference>
<reference evidence="6 7" key="1">
    <citation type="submission" date="2006-06" db="EMBL/GenBank/DDBJ databases">
        <title>Complete sequence of Rubrobacter xylanophilus DSM 9941.</title>
        <authorList>
            <consortium name="US DOE Joint Genome Institute"/>
            <person name="Copeland A."/>
            <person name="Lucas S."/>
            <person name="Lapidus A."/>
            <person name="Barry K."/>
            <person name="Detter J.C."/>
            <person name="Glavina del Rio T."/>
            <person name="Hammon N."/>
            <person name="Israni S."/>
            <person name="Dalin E."/>
            <person name="Tice H."/>
            <person name="Pitluck S."/>
            <person name="Munk A.C."/>
            <person name="Brettin T."/>
            <person name="Bruce D."/>
            <person name="Han C."/>
            <person name="Tapia R."/>
            <person name="Gilna P."/>
            <person name="Schmutz J."/>
            <person name="Larimer F."/>
            <person name="Land M."/>
            <person name="Hauser L."/>
            <person name="Kyrpides N."/>
            <person name="Lykidis A."/>
            <person name="da Costa M.S."/>
            <person name="Rainey F.A."/>
            <person name="Empadinhas N."/>
            <person name="Jolivet E."/>
            <person name="Battista J.R."/>
            <person name="Richardson P."/>
        </authorList>
    </citation>
    <scope>NUCLEOTIDE SEQUENCE [LARGE SCALE GENOMIC DNA]</scope>
    <source>
        <strain evidence="7">DSM 9941 / NBRC 16129 / PRD-1</strain>
    </source>
</reference>
<dbReference type="AlphaFoldDB" id="Q1AYF6"/>
<dbReference type="PROSITE" id="PS51257">
    <property type="entry name" value="PROKAR_LIPOPROTEIN"/>
    <property type="match status" value="1"/>
</dbReference>
<dbReference type="InterPro" id="IPR051201">
    <property type="entry name" value="Chloro_Bact_Ser_Proteases"/>
</dbReference>
<protein>
    <submittedName>
        <fullName evidence="6">PDZ/DHR/GLGF</fullName>
    </submittedName>
</protein>
<dbReference type="Gene3D" id="2.40.10.10">
    <property type="entry name" value="Trypsin-like serine proteases"/>
    <property type="match status" value="2"/>
</dbReference>
<dbReference type="InterPro" id="IPR043504">
    <property type="entry name" value="Peptidase_S1_PA_chymotrypsin"/>
</dbReference>
<gene>
    <name evidence="6" type="ordered locus">Rxyl_0601</name>
</gene>
<dbReference type="SUPFAM" id="SSF50494">
    <property type="entry name" value="Trypsin-like serine proteases"/>
    <property type="match status" value="1"/>
</dbReference>
<dbReference type="KEGG" id="rxy:Rxyl_0601"/>
<dbReference type="Proteomes" id="UP000006637">
    <property type="component" value="Chromosome"/>
</dbReference>
<evidence type="ECO:0000256" key="4">
    <source>
        <dbReference type="SAM" id="SignalP"/>
    </source>
</evidence>
<accession>Q1AYF6</accession>
<dbReference type="HOGENOM" id="CLU_020120_2_2_11"/>
<dbReference type="eggNOG" id="COG0265">
    <property type="taxonomic scope" value="Bacteria"/>
</dbReference>
<dbReference type="GO" id="GO:0006508">
    <property type="term" value="P:proteolysis"/>
    <property type="evidence" value="ECO:0007669"/>
    <property type="project" value="UniProtKB-KW"/>
</dbReference>
<evidence type="ECO:0000259" key="5">
    <source>
        <dbReference type="PROSITE" id="PS50106"/>
    </source>
</evidence>
<dbReference type="InterPro" id="IPR036034">
    <property type="entry name" value="PDZ_sf"/>
</dbReference>
<evidence type="ECO:0000256" key="1">
    <source>
        <dbReference type="ARBA" id="ARBA00010541"/>
    </source>
</evidence>
<keyword evidence="7" id="KW-1185">Reference proteome</keyword>
<dbReference type="Gene3D" id="2.30.42.10">
    <property type="match status" value="1"/>
</dbReference>
<dbReference type="Pfam" id="PF13180">
    <property type="entry name" value="PDZ_2"/>
    <property type="match status" value="1"/>
</dbReference>
<keyword evidence="3" id="KW-0378">Hydrolase</keyword>
<sequence>MIGRYRITLAAAAALLAALLLAGACSEENARQPHAPDQSAAQAAQNIPQDEPVARVAAKVEPSVVQVNTRAIQLTPFGPESQSGVGSGVIYREDGYIITNNHVVEGADEVNVAFADGSTERGRVVGSDPRTDIAVVKVDRDSLPAAAFSDAEPVVGQLAVAIGSPSGFESTVTAGVVSGLDREIPPQLTGTGYQIPSLTGLIQTDAAISPGSSGGALANRSGEIIGINVAYLPPQTGAESIGFAIPASVATSVADQLIESGEVRAPFLGIVPVDLTSQEAELYGLEVTSGALVARVEPGSPADEAGLRRGDIIVALDGTEIRSSGDLYSALRDYRPGDEVRLTVVRNGERQRIEVTLGERP</sequence>
<dbReference type="PANTHER" id="PTHR43343:SF3">
    <property type="entry name" value="PROTEASE DO-LIKE 8, CHLOROPLASTIC"/>
    <property type="match status" value="1"/>
</dbReference>
<evidence type="ECO:0000256" key="3">
    <source>
        <dbReference type="ARBA" id="ARBA00022801"/>
    </source>
</evidence>
<dbReference type="GO" id="GO:0004252">
    <property type="term" value="F:serine-type endopeptidase activity"/>
    <property type="evidence" value="ECO:0007669"/>
    <property type="project" value="InterPro"/>
</dbReference>
<feature type="signal peptide" evidence="4">
    <location>
        <begin position="1"/>
        <end position="24"/>
    </location>
</feature>
<dbReference type="PROSITE" id="PS50106">
    <property type="entry name" value="PDZ"/>
    <property type="match status" value="1"/>
</dbReference>
<comment type="similarity">
    <text evidence="1">Belongs to the peptidase S1C family.</text>
</comment>
<dbReference type="InterPro" id="IPR001478">
    <property type="entry name" value="PDZ"/>
</dbReference>
<feature type="domain" description="PDZ" evidence="5">
    <location>
        <begin position="272"/>
        <end position="348"/>
    </location>
</feature>
<dbReference type="EMBL" id="CP000386">
    <property type="protein sequence ID" value="ABG03572.1"/>
    <property type="molecule type" value="Genomic_DNA"/>
</dbReference>
<dbReference type="PANTHER" id="PTHR43343">
    <property type="entry name" value="PEPTIDASE S12"/>
    <property type="match status" value="1"/>
</dbReference>
<dbReference type="PhylomeDB" id="Q1AYF6"/>
<dbReference type="InterPro" id="IPR009003">
    <property type="entry name" value="Peptidase_S1_PA"/>
</dbReference>
<dbReference type="SMART" id="SM00228">
    <property type="entry name" value="PDZ"/>
    <property type="match status" value="1"/>
</dbReference>